<feature type="transmembrane region" description="Helical" evidence="1">
    <location>
        <begin position="143"/>
        <end position="165"/>
    </location>
</feature>
<comment type="caution">
    <text evidence="2">The sequence shown here is derived from an EMBL/GenBank/DDBJ whole genome shotgun (WGS) entry which is preliminary data.</text>
</comment>
<sequence length="223" mass="22950">MNETPDTGRAAAAGAGGEFTPQAAALLLEQARWQARRRFEPYPPLFSAFRAIIALATYGTIWLSVRDQHPYRGPDVAAYLVVLALAAVNLGAAVMVSRRATAGIRGRTRMRPAEVTAMAAVWIGVFVVMGALPAAGASRGVVYGLYPASAPLIVAGLAWAGIMVARANRPSTGTALAVAAVGALAAFAGPAGAWAVAGSGLCVVLMATAAATAWRHRARAMRP</sequence>
<feature type="transmembrane region" description="Helical" evidence="1">
    <location>
        <begin position="45"/>
        <end position="65"/>
    </location>
</feature>
<accession>A0A543CW44</accession>
<keyword evidence="1" id="KW-0472">Membrane</keyword>
<feature type="transmembrane region" description="Helical" evidence="1">
    <location>
        <begin position="172"/>
        <end position="188"/>
    </location>
</feature>
<feature type="transmembrane region" description="Helical" evidence="1">
    <location>
        <begin position="194"/>
        <end position="214"/>
    </location>
</feature>
<dbReference type="EMBL" id="VFOZ01000001">
    <property type="protein sequence ID" value="TQM01301.1"/>
    <property type="molecule type" value="Genomic_DNA"/>
</dbReference>
<dbReference type="Proteomes" id="UP000316096">
    <property type="component" value="Unassembled WGS sequence"/>
</dbReference>
<evidence type="ECO:0000256" key="1">
    <source>
        <dbReference type="SAM" id="Phobius"/>
    </source>
</evidence>
<gene>
    <name evidence="2" type="ORF">FB559_7058</name>
</gene>
<keyword evidence="3" id="KW-1185">Reference proteome</keyword>
<feature type="transmembrane region" description="Helical" evidence="1">
    <location>
        <begin position="117"/>
        <end position="137"/>
    </location>
</feature>
<keyword evidence="1" id="KW-0812">Transmembrane</keyword>
<dbReference type="RefSeq" id="WP_141961156.1">
    <property type="nucleotide sequence ID" value="NZ_VFOZ01000001.1"/>
</dbReference>
<reference evidence="2 3" key="1">
    <citation type="submission" date="2019-06" db="EMBL/GenBank/DDBJ databases">
        <title>Sequencing the genomes of 1000 actinobacteria strains.</title>
        <authorList>
            <person name="Klenk H.-P."/>
        </authorList>
    </citation>
    <scope>NUCLEOTIDE SEQUENCE [LARGE SCALE GENOMIC DNA]</scope>
    <source>
        <strain evidence="2 3">DSM 102200</strain>
    </source>
</reference>
<protein>
    <submittedName>
        <fullName evidence="2">Uncharacterized protein</fullName>
    </submittedName>
</protein>
<proteinExistence type="predicted"/>
<evidence type="ECO:0000313" key="3">
    <source>
        <dbReference type="Proteomes" id="UP000316096"/>
    </source>
</evidence>
<keyword evidence="1" id="KW-1133">Transmembrane helix</keyword>
<feature type="transmembrane region" description="Helical" evidence="1">
    <location>
        <begin position="77"/>
        <end position="96"/>
    </location>
</feature>
<dbReference type="AlphaFoldDB" id="A0A543CW44"/>
<name>A0A543CW44_9ACTN</name>
<evidence type="ECO:0000313" key="2">
    <source>
        <dbReference type="EMBL" id="TQM01301.1"/>
    </source>
</evidence>
<organism evidence="2 3">
    <name type="scientific">Actinoallomurus bryophytorum</name>
    <dbReference type="NCBI Taxonomy" id="1490222"/>
    <lineage>
        <taxon>Bacteria</taxon>
        <taxon>Bacillati</taxon>
        <taxon>Actinomycetota</taxon>
        <taxon>Actinomycetes</taxon>
        <taxon>Streptosporangiales</taxon>
        <taxon>Thermomonosporaceae</taxon>
        <taxon>Actinoallomurus</taxon>
    </lineage>
</organism>